<organism evidence="2 3">
    <name type="scientific">Yersinia alsatica</name>
    <dbReference type="NCBI Taxonomy" id="2890317"/>
    <lineage>
        <taxon>Bacteria</taxon>
        <taxon>Pseudomonadati</taxon>
        <taxon>Pseudomonadota</taxon>
        <taxon>Gammaproteobacteria</taxon>
        <taxon>Enterobacterales</taxon>
        <taxon>Yersiniaceae</taxon>
        <taxon>Yersinia</taxon>
    </lineage>
</organism>
<name>A0ABY5UVB5_9GAMM</name>
<dbReference type="EMBL" id="CP104006">
    <property type="protein sequence ID" value="UWM47461.1"/>
    <property type="molecule type" value="Genomic_DNA"/>
</dbReference>
<accession>A0ABY5UVB5</accession>
<dbReference type="Proteomes" id="UP001057860">
    <property type="component" value="Chromosome"/>
</dbReference>
<evidence type="ECO:0008006" key="4">
    <source>
        <dbReference type="Google" id="ProtNLM"/>
    </source>
</evidence>
<protein>
    <recommendedName>
        <fullName evidence="4">Bacteriophage protein</fullName>
    </recommendedName>
</protein>
<dbReference type="GeneID" id="75142087"/>
<feature type="transmembrane region" description="Helical" evidence="1">
    <location>
        <begin position="26"/>
        <end position="45"/>
    </location>
</feature>
<keyword evidence="1" id="KW-0472">Membrane</keyword>
<keyword evidence="3" id="KW-1185">Reference proteome</keyword>
<evidence type="ECO:0000313" key="3">
    <source>
        <dbReference type="Proteomes" id="UP001057860"/>
    </source>
</evidence>
<gene>
    <name evidence="2" type="ORF">N0H69_18770</name>
</gene>
<keyword evidence="1" id="KW-0812">Transmembrane</keyword>
<evidence type="ECO:0000313" key="2">
    <source>
        <dbReference type="EMBL" id="UWM47461.1"/>
    </source>
</evidence>
<proteinExistence type="predicted"/>
<reference evidence="2" key="1">
    <citation type="submission" date="2022-08" db="EMBL/GenBank/DDBJ databases">
        <authorList>
            <person name="Bogun A."/>
            <person name="Kislichkina A."/>
            <person name="Solomentsev V."/>
            <person name="Skryabin Y."/>
            <person name="Sizova A."/>
            <person name="Platonov M."/>
            <person name="Dentovskaya S."/>
        </authorList>
    </citation>
    <scope>NUCLEOTIDE SEQUENCE</scope>
    <source>
        <strain evidence="2">SCPM-O-B-7604</strain>
    </source>
</reference>
<evidence type="ECO:0000256" key="1">
    <source>
        <dbReference type="SAM" id="Phobius"/>
    </source>
</evidence>
<keyword evidence="1" id="KW-1133">Transmembrane helix</keyword>
<sequence length="93" mass="10831">MNDTSQFQYWWTGSLAAFSVLSTQDYIFIVGAAISAWFTIKTYYANRREKDAQLKEEQKRTQLLREFLQDKTLETSPEAIAVVNEALQRMEAE</sequence>
<dbReference type="RefSeq" id="WP_151419983.1">
    <property type="nucleotide sequence ID" value="NZ_CP104006.1"/>
</dbReference>